<evidence type="ECO:0000313" key="3">
    <source>
        <dbReference type="Proteomes" id="UP000735302"/>
    </source>
</evidence>
<name>A0AAV3XSN5_9GAST</name>
<accession>A0AAV3XSN5</accession>
<dbReference type="AlphaFoldDB" id="A0AAV3XSN5"/>
<proteinExistence type="predicted"/>
<gene>
    <name evidence="2" type="ORF">PoB_000014300</name>
</gene>
<evidence type="ECO:0000256" key="1">
    <source>
        <dbReference type="SAM" id="MobiDB-lite"/>
    </source>
</evidence>
<organism evidence="2 3">
    <name type="scientific">Plakobranchus ocellatus</name>
    <dbReference type="NCBI Taxonomy" id="259542"/>
    <lineage>
        <taxon>Eukaryota</taxon>
        <taxon>Metazoa</taxon>
        <taxon>Spiralia</taxon>
        <taxon>Lophotrochozoa</taxon>
        <taxon>Mollusca</taxon>
        <taxon>Gastropoda</taxon>
        <taxon>Heterobranchia</taxon>
        <taxon>Euthyneura</taxon>
        <taxon>Panpulmonata</taxon>
        <taxon>Sacoglossa</taxon>
        <taxon>Placobranchoidea</taxon>
        <taxon>Plakobranchidae</taxon>
        <taxon>Plakobranchus</taxon>
    </lineage>
</organism>
<reference evidence="2 3" key="1">
    <citation type="journal article" date="2021" name="Elife">
        <title>Chloroplast acquisition without the gene transfer in kleptoplastic sea slugs, Plakobranchus ocellatus.</title>
        <authorList>
            <person name="Maeda T."/>
            <person name="Takahashi S."/>
            <person name="Yoshida T."/>
            <person name="Shimamura S."/>
            <person name="Takaki Y."/>
            <person name="Nagai Y."/>
            <person name="Toyoda A."/>
            <person name="Suzuki Y."/>
            <person name="Arimoto A."/>
            <person name="Ishii H."/>
            <person name="Satoh N."/>
            <person name="Nishiyama T."/>
            <person name="Hasebe M."/>
            <person name="Maruyama T."/>
            <person name="Minagawa J."/>
            <person name="Obokata J."/>
            <person name="Shigenobu S."/>
        </authorList>
    </citation>
    <scope>NUCLEOTIDE SEQUENCE [LARGE SCALE GENOMIC DNA]</scope>
</reference>
<protein>
    <submittedName>
        <fullName evidence="2">Uncharacterized protein</fullName>
    </submittedName>
</protein>
<feature type="region of interest" description="Disordered" evidence="1">
    <location>
        <begin position="1"/>
        <end position="61"/>
    </location>
</feature>
<sequence length="140" mass="14384">MGDSPLAKTEQADGISGFPGGADTTTGKDRADGVDHRGPELGGVVPARAGRDSTSRSGAFARQHPPSYIRLIVAGPARLSRERNGTVIKETLAGISSTCPVGPPVAPIGIARPNDVCPRALLLSPLPPITASHFPQFLAT</sequence>
<keyword evidence="3" id="KW-1185">Reference proteome</keyword>
<dbReference type="Proteomes" id="UP000735302">
    <property type="component" value="Unassembled WGS sequence"/>
</dbReference>
<feature type="compositionally biased region" description="Basic and acidic residues" evidence="1">
    <location>
        <begin position="26"/>
        <end position="39"/>
    </location>
</feature>
<comment type="caution">
    <text evidence="2">The sequence shown here is derived from an EMBL/GenBank/DDBJ whole genome shotgun (WGS) entry which is preliminary data.</text>
</comment>
<dbReference type="EMBL" id="BLXT01000020">
    <property type="protein sequence ID" value="GFN73637.1"/>
    <property type="molecule type" value="Genomic_DNA"/>
</dbReference>
<evidence type="ECO:0000313" key="2">
    <source>
        <dbReference type="EMBL" id="GFN73637.1"/>
    </source>
</evidence>